<evidence type="ECO:0000313" key="9">
    <source>
        <dbReference type="EMBL" id="MBW19527.1"/>
    </source>
</evidence>
<evidence type="ECO:0000256" key="1">
    <source>
        <dbReference type="ARBA" id="ARBA00004141"/>
    </source>
</evidence>
<dbReference type="EMBL" id="GFXV01007722">
    <property type="protein sequence ID" value="MBW19527.1"/>
    <property type="molecule type" value="Transcribed_RNA"/>
</dbReference>
<dbReference type="InterPro" id="IPR052808">
    <property type="entry name" value="GPCR_Mth-like"/>
</dbReference>
<accession>A0A2H8TZ60</accession>
<feature type="transmembrane region" description="Helical" evidence="6">
    <location>
        <begin position="312"/>
        <end position="330"/>
    </location>
</feature>
<dbReference type="AlphaFoldDB" id="A0A2H8TZ60"/>
<feature type="chain" id="PRO_5014177553" evidence="7">
    <location>
        <begin position="31"/>
        <end position="582"/>
    </location>
</feature>
<feature type="region of interest" description="Disordered" evidence="5">
    <location>
        <begin position="552"/>
        <end position="582"/>
    </location>
</feature>
<dbReference type="CDD" id="cd15039">
    <property type="entry name" value="7tmB3_Methuselah-like"/>
    <property type="match status" value="1"/>
</dbReference>
<keyword evidence="2 6" id="KW-0812">Transmembrane</keyword>
<dbReference type="GO" id="GO:0016020">
    <property type="term" value="C:membrane"/>
    <property type="evidence" value="ECO:0007669"/>
    <property type="project" value="UniProtKB-SubCell"/>
</dbReference>
<evidence type="ECO:0000256" key="6">
    <source>
        <dbReference type="SAM" id="Phobius"/>
    </source>
</evidence>
<dbReference type="PROSITE" id="PS50261">
    <property type="entry name" value="G_PROTEIN_RECEP_F2_4"/>
    <property type="match status" value="1"/>
</dbReference>
<dbReference type="InterPro" id="IPR017981">
    <property type="entry name" value="GPCR_2-like_7TM"/>
</dbReference>
<feature type="transmembrane region" description="Helical" evidence="6">
    <location>
        <begin position="388"/>
        <end position="407"/>
    </location>
</feature>
<reference evidence="9" key="1">
    <citation type="submission" date="2017-10" db="EMBL/GenBank/DDBJ databases">
        <title>Transcriptome Assembly of Sugarcane Aphid Adults.</title>
        <authorList>
            <person name="Scully E.D."/>
            <person name="Palmer N.A."/>
            <person name="Geib S.M."/>
            <person name="Sarath G."/>
            <person name="Sattler S.E."/>
        </authorList>
    </citation>
    <scope>NUCLEOTIDE SEQUENCE</scope>
    <source>
        <tissue evidence="9">Whole body</tissue>
    </source>
</reference>
<feature type="transmembrane region" description="Helical" evidence="6">
    <location>
        <begin position="480"/>
        <end position="498"/>
    </location>
</feature>
<evidence type="ECO:0000256" key="4">
    <source>
        <dbReference type="ARBA" id="ARBA00023136"/>
    </source>
</evidence>
<dbReference type="OrthoDB" id="8191206at2759"/>
<feature type="transmembrane region" description="Helical" evidence="6">
    <location>
        <begin position="342"/>
        <end position="367"/>
    </location>
</feature>
<gene>
    <name evidence="9" type="primary">mthl1_2</name>
</gene>
<comment type="subcellular location">
    <subcellularLocation>
        <location evidence="1">Membrane</location>
        <topology evidence="1">Multi-pass membrane protein</topology>
    </subcellularLocation>
</comment>
<dbReference type="PANTHER" id="PTHR46953">
    <property type="entry name" value="G-PROTEIN COUPLED RECEPTOR MTH-LIKE 1-RELATED"/>
    <property type="match status" value="1"/>
</dbReference>
<dbReference type="GO" id="GO:0004930">
    <property type="term" value="F:G protein-coupled receptor activity"/>
    <property type="evidence" value="ECO:0007669"/>
    <property type="project" value="InterPro"/>
</dbReference>
<feature type="signal peptide" evidence="7">
    <location>
        <begin position="1"/>
        <end position="30"/>
    </location>
</feature>
<dbReference type="InterPro" id="IPR000832">
    <property type="entry name" value="GPCR_2_secretin-like"/>
</dbReference>
<protein>
    <submittedName>
        <fullName evidence="9">Putative G-protein coupled receptor Mth-like 1</fullName>
    </submittedName>
</protein>
<dbReference type="Pfam" id="PF00002">
    <property type="entry name" value="7tm_2"/>
    <property type="match status" value="1"/>
</dbReference>
<dbReference type="Gene3D" id="1.20.1070.10">
    <property type="entry name" value="Rhodopsin 7-helix transmembrane proteins"/>
    <property type="match status" value="1"/>
</dbReference>
<evidence type="ECO:0000259" key="8">
    <source>
        <dbReference type="PROSITE" id="PS50261"/>
    </source>
</evidence>
<evidence type="ECO:0000256" key="5">
    <source>
        <dbReference type="SAM" id="MobiDB-lite"/>
    </source>
</evidence>
<keyword evidence="9" id="KW-0675">Receptor</keyword>
<proteinExistence type="predicted"/>
<keyword evidence="4 6" id="KW-0472">Membrane</keyword>
<keyword evidence="7" id="KW-0732">Signal</keyword>
<evidence type="ECO:0000256" key="3">
    <source>
        <dbReference type="ARBA" id="ARBA00022989"/>
    </source>
</evidence>
<feature type="transmembrane region" description="Helical" evidence="6">
    <location>
        <begin position="277"/>
        <end position="300"/>
    </location>
</feature>
<feature type="domain" description="G-protein coupled receptors family 2 profile 2" evidence="8">
    <location>
        <begin position="274"/>
        <end position="534"/>
    </location>
</feature>
<feature type="transmembrane region" description="Helical" evidence="6">
    <location>
        <begin position="439"/>
        <end position="459"/>
    </location>
</feature>
<dbReference type="PANTHER" id="PTHR46953:SF1">
    <property type="entry name" value="G-PROTEIN COUPLED RECEPTOR MTH-LIKE 1-RELATED"/>
    <property type="match status" value="1"/>
</dbReference>
<keyword evidence="3 6" id="KW-1133">Transmembrane helix</keyword>
<feature type="transmembrane region" description="Helical" evidence="6">
    <location>
        <begin position="510"/>
        <end position="532"/>
    </location>
</feature>
<feature type="compositionally biased region" description="Polar residues" evidence="5">
    <location>
        <begin position="552"/>
        <end position="575"/>
    </location>
</feature>
<evidence type="ECO:0000256" key="2">
    <source>
        <dbReference type="ARBA" id="ARBA00022692"/>
    </source>
</evidence>
<evidence type="ECO:0000256" key="7">
    <source>
        <dbReference type="SAM" id="SignalP"/>
    </source>
</evidence>
<organism evidence="9">
    <name type="scientific">Melanaphis sacchari</name>
    <dbReference type="NCBI Taxonomy" id="742174"/>
    <lineage>
        <taxon>Eukaryota</taxon>
        <taxon>Metazoa</taxon>
        <taxon>Ecdysozoa</taxon>
        <taxon>Arthropoda</taxon>
        <taxon>Hexapoda</taxon>
        <taxon>Insecta</taxon>
        <taxon>Pterygota</taxon>
        <taxon>Neoptera</taxon>
        <taxon>Paraneoptera</taxon>
        <taxon>Hemiptera</taxon>
        <taxon>Sternorrhyncha</taxon>
        <taxon>Aphidomorpha</taxon>
        <taxon>Aphidoidea</taxon>
        <taxon>Aphididae</taxon>
        <taxon>Aphidini</taxon>
        <taxon>Melanaphis</taxon>
    </lineage>
</organism>
<sequence>MTRGRSRDVFAATVSSMLLLLLSAVAESSADNVTVFRCCGRGEMLDPTDVHRPCVQLPASSPQDFVPVIFDVTSNQFLNPNEPPPAYWNLVHERPPCQPAVFMPASTPQDPPRFVSFLNGTLLAQHWPKSLMVDPGLYCLDRAGALLCLPEEPNKTKKCCGPSAVYSETNGGCEFSIRHDASDLPEDITSGFPRCEDDVYILSGRINESHWPVSGAWPAGGQLRTADGGILQPREYCLERVVEDTQEPRTWTVFTCAPRHGVDHVTKSYREDIRFTLYPLGLLLSVFFLGVTLVASCMLPSTYHVLHWKCQVNHVGCLLVGDLCLAFIQLSGDSLRGPLCVFTAIVMHFVFLAAFFWLNTMCFNIWWTFRDLRPANLDKGQEACRLRLYQLYAWGVPLVIATLAAVLDRIPPDQYTSLIRPKFGEHRCWFYGDAEVLSYFYGPIGILLMMNLTLFAATARELTCGLWRTEVVKSTSERATLGRVCLKLVIVMGITWVVDVLSWVIGGPDYVWYLTDLMNALQGVLIFIVVGCQPQVWMAVKRMWCLRTDNPSDGGNVRSSTSNAMPSTVNESTLSKPVETLC</sequence>
<name>A0A2H8TZ60_9HEMI</name>
<dbReference type="GO" id="GO:0007166">
    <property type="term" value="P:cell surface receptor signaling pathway"/>
    <property type="evidence" value="ECO:0007669"/>
    <property type="project" value="InterPro"/>
</dbReference>